<keyword evidence="3" id="KW-1185">Reference proteome</keyword>
<protein>
    <submittedName>
        <fullName evidence="2">DUF4381 family protein</fullName>
    </submittedName>
</protein>
<feature type="transmembrane region" description="Helical" evidence="1">
    <location>
        <begin position="37"/>
        <end position="58"/>
    </location>
</feature>
<organism evidence="2 3">
    <name type="scientific">Reinekea marina</name>
    <dbReference type="NCBI Taxonomy" id="1310421"/>
    <lineage>
        <taxon>Bacteria</taxon>
        <taxon>Pseudomonadati</taxon>
        <taxon>Pseudomonadota</taxon>
        <taxon>Gammaproteobacteria</taxon>
        <taxon>Oceanospirillales</taxon>
        <taxon>Saccharospirillaceae</taxon>
        <taxon>Reinekea</taxon>
    </lineage>
</organism>
<comment type="caution">
    <text evidence="2">The sequence shown here is derived from an EMBL/GenBank/DDBJ whole genome shotgun (WGS) entry which is preliminary data.</text>
</comment>
<evidence type="ECO:0000313" key="3">
    <source>
        <dbReference type="Proteomes" id="UP001595710"/>
    </source>
</evidence>
<reference evidence="3" key="1">
    <citation type="journal article" date="2019" name="Int. J. Syst. Evol. Microbiol.">
        <title>The Global Catalogue of Microorganisms (GCM) 10K type strain sequencing project: providing services to taxonomists for standard genome sequencing and annotation.</title>
        <authorList>
            <consortium name="The Broad Institute Genomics Platform"/>
            <consortium name="The Broad Institute Genome Sequencing Center for Infectious Disease"/>
            <person name="Wu L."/>
            <person name="Ma J."/>
        </authorList>
    </citation>
    <scope>NUCLEOTIDE SEQUENCE [LARGE SCALE GENOMIC DNA]</scope>
    <source>
        <strain evidence="3">CECT 8288</strain>
    </source>
</reference>
<evidence type="ECO:0000313" key="2">
    <source>
        <dbReference type="EMBL" id="MFC3700683.1"/>
    </source>
</evidence>
<proteinExistence type="predicted"/>
<dbReference type="RefSeq" id="WP_290281122.1">
    <property type="nucleotide sequence ID" value="NZ_JAUFQI010000001.1"/>
</dbReference>
<keyword evidence="1" id="KW-1133">Transmembrane helix</keyword>
<keyword evidence="1" id="KW-0812">Transmembrane</keyword>
<accession>A0ABV7WQH2</accession>
<name>A0ABV7WQH2_9GAMM</name>
<evidence type="ECO:0000256" key="1">
    <source>
        <dbReference type="SAM" id="Phobius"/>
    </source>
</evidence>
<gene>
    <name evidence="2" type="ORF">ACFOND_03445</name>
</gene>
<dbReference type="InterPro" id="IPR025489">
    <property type="entry name" value="DUF4381"/>
</dbReference>
<dbReference type="Proteomes" id="UP001595710">
    <property type="component" value="Unassembled WGS sequence"/>
</dbReference>
<sequence>MVHLTIMNSATQVPPELLAQLVPNDPVSAAPWWPLAIGYWLLLLLLCIVLTIIARVWFKKAKYRSYLKHLNKTKTAPKDQQLSQVHLLLRKVLQDNAAADASVSNQIFANKIKSTLDLDTVPNWVNAHYAQNPNVTVDWIQVKQLIKQWSQEQRV</sequence>
<keyword evidence="1" id="KW-0472">Membrane</keyword>
<dbReference type="Pfam" id="PF14316">
    <property type="entry name" value="DUF4381"/>
    <property type="match status" value="1"/>
</dbReference>
<dbReference type="EMBL" id="JBHRYN010000006">
    <property type="protein sequence ID" value="MFC3700683.1"/>
    <property type="molecule type" value="Genomic_DNA"/>
</dbReference>